<dbReference type="AlphaFoldDB" id="A0A822XZD7"/>
<dbReference type="Proteomes" id="UP000607653">
    <property type="component" value="Unassembled WGS sequence"/>
</dbReference>
<dbReference type="EMBL" id="DUZY01000001">
    <property type="protein sequence ID" value="DAD24581.1"/>
    <property type="molecule type" value="Genomic_DNA"/>
</dbReference>
<sequence>MVFTASQNQTNQQFIIKENSCKFKALEREREREFVITSLMCSHLERKHERDRDRWKREDSICWLTGMKPGPRSLRD</sequence>
<proteinExistence type="predicted"/>
<gene>
    <name evidence="1" type="ORF">HUJ06_026044</name>
</gene>
<organism evidence="1 2">
    <name type="scientific">Nelumbo nucifera</name>
    <name type="common">Sacred lotus</name>
    <dbReference type="NCBI Taxonomy" id="4432"/>
    <lineage>
        <taxon>Eukaryota</taxon>
        <taxon>Viridiplantae</taxon>
        <taxon>Streptophyta</taxon>
        <taxon>Embryophyta</taxon>
        <taxon>Tracheophyta</taxon>
        <taxon>Spermatophyta</taxon>
        <taxon>Magnoliopsida</taxon>
        <taxon>Proteales</taxon>
        <taxon>Nelumbonaceae</taxon>
        <taxon>Nelumbo</taxon>
    </lineage>
</organism>
<evidence type="ECO:0000313" key="2">
    <source>
        <dbReference type="Proteomes" id="UP000607653"/>
    </source>
</evidence>
<name>A0A822XZD7_NELNU</name>
<comment type="caution">
    <text evidence="1">The sequence shown here is derived from an EMBL/GenBank/DDBJ whole genome shotgun (WGS) entry which is preliminary data.</text>
</comment>
<keyword evidence="2" id="KW-1185">Reference proteome</keyword>
<reference evidence="1 2" key="1">
    <citation type="journal article" date="2020" name="Mol. Biol. Evol.">
        <title>Distinct Expression and Methylation Patterns for Genes with Different Fates following a Single Whole-Genome Duplication in Flowering Plants.</title>
        <authorList>
            <person name="Shi T."/>
            <person name="Rahmani R.S."/>
            <person name="Gugger P.F."/>
            <person name="Wang M."/>
            <person name="Li H."/>
            <person name="Zhang Y."/>
            <person name="Li Z."/>
            <person name="Wang Q."/>
            <person name="Van de Peer Y."/>
            <person name="Marchal K."/>
            <person name="Chen J."/>
        </authorList>
    </citation>
    <scope>NUCLEOTIDE SEQUENCE [LARGE SCALE GENOMIC DNA]</scope>
    <source>
        <tissue evidence="1">Leaf</tissue>
    </source>
</reference>
<protein>
    <submittedName>
        <fullName evidence="1">Uncharacterized protein</fullName>
    </submittedName>
</protein>
<accession>A0A822XZD7</accession>
<evidence type="ECO:0000313" key="1">
    <source>
        <dbReference type="EMBL" id="DAD24581.1"/>
    </source>
</evidence>